<dbReference type="RefSeq" id="WP_106391799.1">
    <property type="nucleotide sequence ID" value="NZ_PVNK01000121.1"/>
</dbReference>
<name>A0A2S9YB73_9BACT</name>
<accession>A0A2S9YB73</accession>
<dbReference type="InterPro" id="IPR011447">
    <property type="entry name" value="DUF1552"/>
</dbReference>
<dbReference type="AlphaFoldDB" id="A0A2S9YB73"/>
<organism evidence="1 2">
    <name type="scientific">Enhygromyxa salina</name>
    <dbReference type="NCBI Taxonomy" id="215803"/>
    <lineage>
        <taxon>Bacteria</taxon>
        <taxon>Pseudomonadati</taxon>
        <taxon>Myxococcota</taxon>
        <taxon>Polyangia</taxon>
        <taxon>Nannocystales</taxon>
        <taxon>Nannocystaceae</taxon>
        <taxon>Enhygromyxa</taxon>
    </lineage>
</organism>
<evidence type="ECO:0000313" key="2">
    <source>
        <dbReference type="Proteomes" id="UP000237968"/>
    </source>
</evidence>
<comment type="caution">
    <text evidence="1">The sequence shown here is derived from an EMBL/GenBank/DDBJ whole genome shotgun (WGS) entry which is preliminary data.</text>
</comment>
<protein>
    <recommendedName>
        <fullName evidence="3">Tat (Twin-arginine translocation) pathway signal sequence domain protein</fullName>
    </recommendedName>
</protein>
<evidence type="ECO:0008006" key="3">
    <source>
        <dbReference type="Google" id="ProtNLM"/>
    </source>
</evidence>
<sequence length="481" mass="52091">MNKINKRPKHSGKFGRRTFLAGAGGVAVGLPFLEGLVPREARAGSDLVDPFAIFFRQANGVAAQQSTALGDEPERFWPTTHGPLTPETVAGRAIEELSDHLDRLLVVSNVNANYFDYADGHANGALQGLTAQGPVVPGQGGDSEANGESLDHRIGRELNPDGRDSLFLYSGKNSGWLGGPCVSYRGPGNRRAALHNPLLAYQTMMGLDSNQLEELIARQTSVNDMVRDQLQSLVSSPKLSSNDHQRLQLHLDSIRDLENNLTCSFGVDELAVLEGLSPGYDSDIGDEVLTAAMAHMHVAALAVACGYTRSVCLQIGSGNDGSTRYRNLDDNSLMENYHYVSHRRASHDNSGDVIANADLLHSMVDRQFAQTFKYLLDLLEAYELPDAARLIDCGVCLWYNDNGNGPAHTSRNLPTVMAGGANGFLKQGLYMELNNGDDTVNHARLLNTIGSAAGLRDANDEFISDFGDPNFDRTPLLELLA</sequence>
<dbReference type="Pfam" id="PF07586">
    <property type="entry name" value="HXXSHH"/>
    <property type="match status" value="1"/>
</dbReference>
<dbReference type="InterPro" id="IPR006311">
    <property type="entry name" value="TAT_signal"/>
</dbReference>
<reference evidence="1 2" key="1">
    <citation type="submission" date="2018-03" db="EMBL/GenBank/DDBJ databases">
        <title>Draft Genome Sequences of the Obligatory Marine Myxobacteria Enhygromyxa salina SWB005.</title>
        <authorList>
            <person name="Poehlein A."/>
            <person name="Moghaddam J.A."/>
            <person name="Harms H."/>
            <person name="Alanjari M."/>
            <person name="Koenig G.M."/>
            <person name="Daniel R."/>
            <person name="Schaeberle T.F."/>
        </authorList>
    </citation>
    <scope>NUCLEOTIDE SEQUENCE [LARGE SCALE GENOMIC DNA]</scope>
    <source>
        <strain evidence="1 2">SWB005</strain>
    </source>
</reference>
<dbReference type="Proteomes" id="UP000237968">
    <property type="component" value="Unassembled WGS sequence"/>
</dbReference>
<dbReference type="EMBL" id="PVNK01000121">
    <property type="protein sequence ID" value="PRQ02367.1"/>
    <property type="molecule type" value="Genomic_DNA"/>
</dbReference>
<evidence type="ECO:0000313" key="1">
    <source>
        <dbReference type="EMBL" id="PRQ02367.1"/>
    </source>
</evidence>
<gene>
    <name evidence="1" type="ORF">ENSA5_23840</name>
</gene>
<keyword evidence="2" id="KW-1185">Reference proteome</keyword>
<proteinExistence type="predicted"/>
<dbReference type="PROSITE" id="PS51318">
    <property type="entry name" value="TAT"/>
    <property type="match status" value="1"/>
</dbReference>
<dbReference type="OrthoDB" id="5482270at2"/>